<evidence type="ECO:0000313" key="4">
    <source>
        <dbReference type="EMBL" id="OGY63527.1"/>
    </source>
</evidence>
<evidence type="ECO:0000256" key="1">
    <source>
        <dbReference type="ARBA" id="ARBA00023002"/>
    </source>
</evidence>
<dbReference type="PANTHER" id="PTHR43612">
    <property type="entry name" value="TRIFUNCTIONAL ENZYME SUBUNIT ALPHA"/>
    <property type="match status" value="1"/>
</dbReference>
<dbReference type="InterPro" id="IPR036291">
    <property type="entry name" value="NAD(P)-bd_dom_sf"/>
</dbReference>
<evidence type="ECO:0000259" key="3">
    <source>
        <dbReference type="Pfam" id="PF02737"/>
    </source>
</evidence>
<proteinExistence type="predicted"/>
<evidence type="ECO:0008006" key="6">
    <source>
        <dbReference type="Google" id="ProtNLM"/>
    </source>
</evidence>
<accession>A0A1G1ZI72</accession>
<dbReference type="GO" id="GO:0016509">
    <property type="term" value="F:long-chain (3S)-3-hydroxyacyl-CoA dehydrogenase (NAD+) activity"/>
    <property type="evidence" value="ECO:0007669"/>
    <property type="project" value="TreeGrafter"/>
</dbReference>
<dbReference type="STRING" id="1798405.A3E64_02540"/>
<sequence length="383" mass="41691">MEAVPLYKEDCLDIFKVGVVGGGAMGSGLAALIARKGVPVVVKEILPELAEQAQERIYGKFKGWCDRGKISESQLNQFRAMVSVTYRWEDCKDVDLLIEAVSEKMDVKKKVFSDADKFLPPHVVFASNTSALSISEMAESVSDARKPQVVGLHFFNPPTQMPLVELIATAKASEEALGAVADFAANTLGKTVIRVKECPGFLVNRLLMPYLNEATVLLMETKLTPEQIDAEAKNFGWPMGPFTLLDMLGLDVAAEVADILQRGYGERAKFSPILRKLVDLKRFGVKSGAGFYGDDVPSVIDIILENYPDSRSKDVSAADGFRRMMAGLVNEAVLALEEGVASAEDIELGCLYGIGFPLAREGPLHWAQKNGLLAKPIFGDSGW</sequence>
<comment type="caution">
    <text evidence="4">The sequence shown here is derived from an EMBL/GenBank/DDBJ whole genome shotgun (WGS) entry which is preliminary data.</text>
</comment>
<dbReference type="GO" id="GO:0006635">
    <property type="term" value="P:fatty acid beta-oxidation"/>
    <property type="evidence" value="ECO:0007669"/>
    <property type="project" value="TreeGrafter"/>
</dbReference>
<dbReference type="SUPFAM" id="SSF51735">
    <property type="entry name" value="NAD(P)-binding Rossmann-fold domains"/>
    <property type="match status" value="1"/>
</dbReference>
<feature type="domain" description="3-hydroxyacyl-CoA dehydrogenase C-terminal" evidence="2">
    <location>
        <begin position="323"/>
        <end position="367"/>
    </location>
</feature>
<keyword evidence="1" id="KW-0560">Oxidoreductase</keyword>
<dbReference type="Gene3D" id="1.10.1040.50">
    <property type="match status" value="1"/>
</dbReference>
<evidence type="ECO:0000259" key="2">
    <source>
        <dbReference type="Pfam" id="PF00725"/>
    </source>
</evidence>
<dbReference type="AlphaFoldDB" id="A0A1G1ZI72"/>
<reference evidence="4 5" key="1">
    <citation type="journal article" date="2016" name="Nat. Commun.">
        <title>Thousands of microbial genomes shed light on interconnected biogeochemical processes in an aquifer system.</title>
        <authorList>
            <person name="Anantharaman K."/>
            <person name="Brown C.T."/>
            <person name="Hug L.A."/>
            <person name="Sharon I."/>
            <person name="Castelle C.J."/>
            <person name="Probst A.J."/>
            <person name="Thomas B.C."/>
            <person name="Singh A."/>
            <person name="Wilkins M.J."/>
            <person name="Karaoz U."/>
            <person name="Brodie E.L."/>
            <person name="Williams K.H."/>
            <person name="Hubbard S.S."/>
            <person name="Banfield J.F."/>
        </authorList>
    </citation>
    <scope>NUCLEOTIDE SEQUENCE [LARGE SCALE GENOMIC DNA]</scope>
</reference>
<dbReference type="EMBL" id="MHJH01000038">
    <property type="protein sequence ID" value="OGY63527.1"/>
    <property type="molecule type" value="Genomic_DNA"/>
</dbReference>
<dbReference type="FunFam" id="3.40.50.720:FF:000009">
    <property type="entry name" value="Fatty oxidation complex, alpha subunit"/>
    <property type="match status" value="1"/>
</dbReference>
<dbReference type="Proteomes" id="UP000177174">
    <property type="component" value="Unassembled WGS sequence"/>
</dbReference>
<dbReference type="PANTHER" id="PTHR43612:SF3">
    <property type="entry name" value="TRIFUNCTIONAL ENZYME SUBUNIT ALPHA, MITOCHONDRIAL"/>
    <property type="match status" value="1"/>
</dbReference>
<dbReference type="InterPro" id="IPR006108">
    <property type="entry name" value="3HC_DH_C"/>
</dbReference>
<feature type="domain" description="3-hydroxyacyl-CoA dehydrogenase NAD binding" evidence="3">
    <location>
        <begin position="16"/>
        <end position="198"/>
    </location>
</feature>
<dbReference type="InterPro" id="IPR050136">
    <property type="entry name" value="FA_oxidation_alpha_subunit"/>
</dbReference>
<feature type="domain" description="3-hydroxyacyl-CoA dehydrogenase C-terminal" evidence="2">
    <location>
        <begin position="200"/>
        <end position="292"/>
    </location>
</feature>
<evidence type="ECO:0000313" key="5">
    <source>
        <dbReference type="Proteomes" id="UP000177174"/>
    </source>
</evidence>
<dbReference type="Gene3D" id="3.40.50.720">
    <property type="entry name" value="NAD(P)-binding Rossmann-like Domain"/>
    <property type="match status" value="1"/>
</dbReference>
<gene>
    <name evidence="4" type="ORF">A3E64_02540</name>
</gene>
<dbReference type="GO" id="GO:0070403">
    <property type="term" value="F:NAD+ binding"/>
    <property type="evidence" value="ECO:0007669"/>
    <property type="project" value="InterPro"/>
</dbReference>
<dbReference type="Pfam" id="PF02737">
    <property type="entry name" value="3HCDH_N"/>
    <property type="match status" value="1"/>
</dbReference>
<dbReference type="Pfam" id="PF00725">
    <property type="entry name" value="3HCDH"/>
    <property type="match status" value="2"/>
</dbReference>
<name>A0A1G1ZI72_9BACT</name>
<dbReference type="SUPFAM" id="SSF48179">
    <property type="entry name" value="6-phosphogluconate dehydrogenase C-terminal domain-like"/>
    <property type="match status" value="2"/>
</dbReference>
<dbReference type="InterPro" id="IPR008927">
    <property type="entry name" value="6-PGluconate_DH-like_C_sf"/>
</dbReference>
<protein>
    <recommendedName>
        <fullName evidence="6">3-hydroxyacyl-CoA dehydrogenase</fullName>
    </recommendedName>
</protein>
<dbReference type="GO" id="GO:0004300">
    <property type="term" value="F:enoyl-CoA hydratase activity"/>
    <property type="evidence" value="ECO:0007669"/>
    <property type="project" value="TreeGrafter"/>
</dbReference>
<dbReference type="InterPro" id="IPR006176">
    <property type="entry name" value="3-OHacyl-CoA_DH_NAD-bd"/>
</dbReference>
<organism evidence="4 5">
    <name type="scientific">Candidatus Harrisonbacteria bacterium RIFCSPHIGHO2_12_FULL_48_16</name>
    <dbReference type="NCBI Taxonomy" id="1798405"/>
    <lineage>
        <taxon>Bacteria</taxon>
        <taxon>Candidatus Harrisoniibacteriota</taxon>
    </lineage>
</organism>